<dbReference type="SUPFAM" id="SSF56931">
    <property type="entry name" value="Outer membrane phospholipase A (OMPLA)"/>
    <property type="match status" value="1"/>
</dbReference>
<keyword evidence="5" id="KW-1134">Transmembrane beta strand</keyword>
<evidence type="ECO:0000313" key="21">
    <source>
        <dbReference type="Proteomes" id="UP000619512"/>
    </source>
</evidence>
<dbReference type="EC" id="3.1.1.4" evidence="17"/>
<keyword evidence="13" id="KW-0472">Membrane</keyword>
<evidence type="ECO:0000256" key="12">
    <source>
        <dbReference type="ARBA" id="ARBA00023098"/>
    </source>
</evidence>
<protein>
    <recommendedName>
        <fullName evidence="17">Phospholipase A1</fullName>
        <ecNumber evidence="17">3.1.1.32</ecNumber>
        <ecNumber evidence="17">3.1.1.4</ecNumber>
    </recommendedName>
    <alternativeName>
        <fullName evidence="17">Phosphatidylcholine 1-acylhydrolase</fullName>
    </alternativeName>
</protein>
<comment type="subcellular location">
    <subcellularLocation>
        <location evidence="17">Cell outer membrane</location>
        <topology evidence="17">Multi-pass membrane protein</topology>
    </subcellularLocation>
    <text evidence="17">One of the very few enzymes located there.</text>
</comment>
<dbReference type="OrthoDB" id="188433at2"/>
<dbReference type="GO" id="GO:0008970">
    <property type="term" value="F:phospholipase A1 activity"/>
    <property type="evidence" value="ECO:0007669"/>
    <property type="project" value="UniProtKB-EC"/>
</dbReference>
<feature type="active site" description="Nucleophile" evidence="15">
    <location>
        <position position="241"/>
    </location>
</feature>
<keyword evidence="20" id="KW-1185">Reference proteome</keyword>
<keyword evidence="14 17" id="KW-0998">Cell outer membrane</keyword>
<dbReference type="PANTHER" id="PTHR40457:SF1">
    <property type="entry name" value="PHOSPHOLIPASE A1"/>
    <property type="match status" value="1"/>
</dbReference>
<comment type="subunit">
    <text evidence="4 17">Homodimer; dimerization is reversible, and the dimeric form is the active one.</text>
</comment>
<dbReference type="CDD" id="cd00541">
    <property type="entry name" value="OMPLA"/>
    <property type="match status" value="1"/>
</dbReference>
<dbReference type="Pfam" id="PF02253">
    <property type="entry name" value="PLA1"/>
    <property type="match status" value="1"/>
</dbReference>
<evidence type="ECO:0000256" key="1">
    <source>
        <dbReference type="ARBA" id="ARBA00000111"/>
    </source>
</evidence>
<evidence type="ECO:0000313" key="20">
    <source>
        <dbReference type="Proteomes" id="UP000294359"/>
    </source>
</evidence>
<keyword evidence="7 16" id="KW-0479">Metal-binding</keyword>
<evidence type="ECO:0000256" key="11">
    <source>
        <dbReference type="ARBA" id="ARBA00022963"/>
    </source>
</evidence>
<dbReference type="Proteomes" id="UP000619512">
    <property type="component" value="Unassembled WGS sequence"/>
</dbReference>
<evidence type="ECO:0000256" key="4">
    <source>
        <dbReference type="ARBA" id="ARBA00011702"/>
    </source>
</evidence>
<gene>
    <name evidence="19" type="ORF">E1742_02785</name>
    <name evidence="18" type="ORF">GCM10007388_43250</name>
</gene>
<evidence type="ECO:0000256" key="7">
    <source>
        <dbReference type="ARBA" id="ARBA00022723"/>
    </source>
</evidence>
<evidence type="ECO:0000256" key="5">
    <source>
        <dbReference type="ARBA" id="ARBA00022452"/>
    </source>
</evidence>
<evidence type="ECO:0000313" key="18">
    <source>
        <dbReference type="EMBL" id="GGZ05021.1"/>
    </source>
</evidence>
<dbReference type="EC" id="3.1.1.32" evidence="17"/>
<organism evidence="18 21">
    <name type="scientific">Pseudoduganella plicata</name>
    <dbReference type="NCBI Taxonomy" id="321984"/>
    <lineage>
        <taxon>Bacteria</taxon>
        <taxon>Pseudomonadati</taxon>
        <taxon>Pseudomonadota</taxon>
        <taxon>Betaproteobacteria</taxon>
        <taxon>Burkholderiales</taxon>
        <taxon>Oxalobacteraceae</taxon>
        <taxon>Telluria group</taxon>
        <taxon>Pseudoduganella</taxon>
    </lineage>
</organism>
<comment type="catalytic activity">
    <reaction evidence="2 17">
        <text>a 1,2-diacyl-sn-glycero-3-phosphocholine + H2O = a 1-acyl-sn-glycero-3-phosphocholine + a fatty acid + H(+)</text>
        <dbReference type="Rhea" id="RHEA:15801"/>
        <dbReference type="ChEBI" id="CHEBI:15377"/>
        <dbReference type="ChEBI" id="CHEBI:15378"/>
        <dbReference type="ChEBI" id="CHEBI:28868"/>
        <dbReference type="ChEBI" id="CHEBI:57643"/>
        <dbReference type="ChEBI" id="CHEBI:58168"/>
        <dbReference type="EC" id="3.1.1.4"/>
    </reaction>
</comment>
<evidence type="ECO:0000313" key="19">
    <source>
        <dbReference type="EMBL" id="QBQ35213.1"/>
    </source>
</evidence>
<feature type="chain" id="PRO_5041746633" description="Phospholipase A1" evidence="17">
    <location>
        <begin position="23"/>
        <end position="367"/>
    </location>
</feature>
<evidence type="ECO:0000256" key="15">
    <source>
        <dbReference type="PIRSR" id="PIRSR603187-1"/>
    </source>
</evidence>
<evidence type="ECO:0000256" key="6">
    <source>
        <dbReference type="ARBA" id="ARBA00022692"/>
    </source>
</evidence>
<dbReference type="PANTHER" id="PTHR40457">
    <property type="entry name" value="PHOSPHOLIPASE A1"/>
    <property type="match status" value="1"/>
</dbReference>
<dbReference type="EMBL" id="BMWW01000009">
    <property type="protein sequence ID" value="GGZ05021.1"/>
    <property type="molecule type" value="Genomic_DNA"/>
</dbReference>
<evidence type="ECO:0000256" key="2">
    <source>
        <dbReference type="ARBA" id="ARBA00001604"/>
    </source>
</evidence>
<reference evidence="19 20" key="2">
    <citation type="submission" date="2019-03" db="EMBL/GenBank/DDBJ databases">
        <title>Draft Genome Sequences of Six Type Strains of the Genus Massilia.</title>
        <authorList>
            <person name="Miess H."/>
            <person name="Frediansyhah A."/>
            <person name="Gross H."/>
        </authorList>
    </citation>
    <scope>NUCLEOTIDE SEQUENCE [LARGE SCALE GENOMIC DNA]</scope>
    <source>
        <strain evidence="19 20">DSM 17505</strain>
    </source>
</reference>
<proteinExistence type="inferred from homology"/>
<sequence>MKLRPSPLLLAIAGLSPSFALAQIATDAPASVTQPIEQTLERCALLGDPTNRLACYDALAKRAPAAEGVVVAPAGQAAPARSGVLVDPDAPRTAANAATPAANQAQVSRMVPLWELDPGSKRGVFNFRPHRDTYLLLANYSNTTNDTPFEEYTPAGIKSKHVELMYQLSFKMKALESIGNTPIDLWFGYTQQSFWQAYNRSASSPFRETNYQPEVMAVAPIGKRIGGFDFRYASLGLVHQSNGQTGTLSRSWNRLYGEVGGEYGKFGVTARVWKRLDNDKSDNDNIDIADFMGHGDVRVTYRDDGTEYSLLARRNFHTKHGALQLGMAVPVRANLKGYLQFFSGYGQSLIDYNYSQMSLGGGVLVEF</sequence>
<evidence type="ECO:0000256" key="8">
    <source>
        <dbReference type="ARBA" id="ARBA00022729"/>
    </source>
</evidence>
<keyword evidence="12 17" id="KW-0443">Lipid metabolism</keyword>
<evidence type="ECO:0000256" key="10">
    <source>
        <dbReference type="ARBA" id="ARBA00022837"/>
    </source>
</evidence>
<feature type="binding site" description="in dimeric form" evidence="16">
    <location>
        <position position="249"/>
    </location>
    <ligand>
        <name>Ca(2+)</name>
        <dbReference type="ChEBI" id="CHEBI:29108"/>
        <label>1</label>
    </ligand>
</feature>
<keyword evidence="10 16" id="KW-0106">Calcium</keyword>
<dbReference type="GO" id="GO:0009279">
    <property type="term" value="C:cell outer membrane"/>
    <property type="evidence" value="ECO:0007669"/>
    <property type="project" value="UniProtKB-SubCell"/>
</dbReference>
<dbReference type="GO" id="GO:0004623">
    <property type="term" value="F:phospholipase A2 activity"/>
    <property type="evidence" value="ECO:0007669"/>
    <property type="project" value="UniProtKB-EC"/>
</dbReference>
<keyword evidence="6" id="KW-0812">Transmembrane</keyword>
<feature type="binding site" description="in dimeric form" evidence="16">
    <location>
        <position position="203"/>
    </location>
    <ligand>
        <name>Ca(2+)</name>
        <dbReference type="ChEBI" id="CHEBI:29108"/>
        <label>1</label>
    </ligand>
</feature>
<feature type="signal peptide" evidence="17">
    <location>
        <begin position="1"/>
        <end position="22"/>
    </location>
</feature>
<name>A0A4P7BB10_9BURK</name>
<feature type="active site" description="Proton acceptor" evidence="15">
    <location>
        <position position="239"/>
    </location>
</feature>
<evidence type="ECO:0000256" key="9">
    <source>
        <dbReference type="ARBA" id="ARBA00022801"/>
    </source>
</evidence>
<evidence type="ECO:0000256" key="13">
    <source>
        <dbReference type="ARBA" id="ARBA00023136"/>
    </source>
</evidence>
<comment type="catalytic activity">
    <reaction evidence="1 17">
        <text>a 1,2-diacyl-sn-glycero-3-phosphocholine + H2O = a 2-acyl-sn-glycero-3-phosphocholine + a fatty acid + H(+)</text>
        <dbReference type="Rhea" id="RHEA:18689"/>
        <dbReference type="ChEBI" id="CHEBI:15377"/>
        <dbReference type="ChEBI" id="CHEBI:15378"/>
        <dbReference type="ChEBI" id="CHEBI:28868"/>
        <dbReference type="ChEBI" id="CHEBI:57643"/>
        <dbReference type="ChEBI" id="CHEBI:57875"/>
        <dbReference type="EC" id="3.1.1.32"/>
    </reaction>
</comment>
<keyword evidence="8 17" id="KW-0732">Signal</keyword>
<dbReference type="Gene3D" id="2.40.230.10">
    <property type="entry name" value="Phospholipase A1"/>
    <property type="match status" value="1"/>
</dbReference>
<dbReference type="GO" id="GO:0046872">
    <property type="term" value="F:metal ion binding"/>
    <property type="evidence" value="ECO:0007669"/>
    <property type="project" value="UniProtKB-KW"/>
</dbReference>
<keyword evidence="9 17" id="KW-0378">Hydrolase</keyword>
<evidence type="ECO:0000256" key="17">
    <source>
        <dbReference type="RuleBase" id="RU366027"/>
    </source>
</evidence>
<keyword evidence="11 17" id="KW-0442">Lipid degradation</keyword>
<feature type="binding site" description="in dimeric form" evidence="16">
    <location>
        <position position="284"/>
    </location>
    <ligand>
        <name>Ca(2+)</name>
        <dbReference type="ChEBI" id="CHEBI:29108"/>
        <label>1</label>
    </ligand>
</feature>
<comment type="similarity">
    <text evidence="3 17">Belongs to the phospholipase A1 family.</text>
</comment>
<comment type="function">
    <text evidence="17">Hydrolysis of phosphatidylcholine with phospholipase A2 (EC 3.1.1.4) and phospholipase A1 (EC 3.1.1.32) activities.</text>
</comment>
<dbReference type="GO" id="GO:0016042">
    <property type="term" value="P:lipid catabolic process"/>
    <property type="evidence" value="ECO:0007669"/>
    <property type="project" value="UniProtKB-KW"/>
</dbReference>
<comment type="cofactor">
    <cofactor evidence="17">
        <name>Ca(2+)</name>
        <dbReference type="ChEBI" id="CHEBI:29108"/>
    </cofactor>
    <text evidence="17">Binds 1 Ca(2+) ion per monomer. In the dimeric form the Ca(2+) is bound by different amino acids with binding of each Ca(2+) shared with ligands coming from each monomer. The Ca(2+) ion may have a role in catalysis.</text>
</comment>
<dbReference type="InterPro" id="IPR003187">
    <property type="entry name" value="PLipase_A1"/>
</dbReference>
<dbReference type="Proteomes" id="UP000294359">
    <property type="component" value="Chromosome"/>
</dbReference>
<evidence type="ECO:0000256" key="14">
    <source>
        <dbReference type="ARBA" id="ARBA00023237"/>
    </source>
</evidence>
<dbReference type="EMBL" id="CP038026">
    <property type="protein sequence ID" value="QBQ35213.1"/>
    <property type="molecule type" value="Genomic_DNA"/>
</dbReference>
<dbReference type="PRINTS" id="PR01486">
    <property type="entry name" value="PHPHLIPASEA1"/>
</dbReference>
<dbReference type="AlphaFoldDB" id="A0A4P7BB10"/>
<reference evidence="18" key="1">
    <citation type="journal article" date="2014" name="Int. J. Syst. Evol. Microbiol.">
        <title>Complete genome sequence of Corynebacterium casei LMG S-19264T (=DSM 44701T), isolated from a smear-ripened cheese.</title>
        <authorList>
            <consortium name="US DOE Joint Genome Institute (JGI-PGF)"/>
            <person name="Walter F."/>
            <person name="Albersmeier A."/>
            <person name="Kalinowski J."/>
            <person name="Ruckert C."/>
        </authorList>
    </citation>
    <scope>NUCLEOTIDE SEQUENCE</scope>
    <source>
        <strain evidence="18">KCTC 12344</strain>
    </source>
</reference>
<evidence type="ECO:0000256" key="3">
    <source>
        <dbReference type="ARBA" id="ARBA00010525"/>
    </source>
</evidence>
<reference evidence="18" key="3">
    <citation type="submission" date="2022-12" db="EMBL/GenBank/DDBJ databases">
        <authorList>
            <person name="Sun Q."/>
            <person name="Kim S."/>
        </authorList>
    </citation>
    <scope>NUCLEOTIDE SEQUENCE</scope>
    <source>
        <strain evidence="18">KCTC 12344</strain>
    </source>
</reference>
<dbReference type="InterPro" id="IPR036541">
    <property type="entry name" value="PLipase_A1_sf"/>
</dbReference>
<evidence type="ECO:0000256" key="16">
    <source>
        <dbReference type="PIRSR" id="PIRSR603187-2"/>
    </source>
</evidence>
<accession>A0A4P7BB10</accession>